<dbReference type="InterPro" id="IPR000375">
    <property type="entry name" value="Dynamin_stalk"/>
</dbReference>
<keyword evidence="3" id="KW-0175">Coiled coil</keyword>
<dbReference type="GO" id="GO:0005886">
    <property type="term" value="C:plasma membrane"/>
    <property type="evidence" value="ECO:0007669"/>
    <property type="project" value="TreeGrafter"/>
</dbReference>
<feature type="compositionally biased region" description="Polar residues" evidence="4">
    <location>
        <begin position="554"/>
        <end position="565"/>
    </location>
</feature>
<comment type="caution">
    <text evidence="6">The sequence shown here is derived from an EMBL/GenBank/DDBJ whole genome shotgun (WGS) entry which is preliminary data.</text>
</comment>
<keyword evidence="7" id="KW-1185">Reference proteome</keyword>
<dbReference type="OrthoDB" id="5061070at2759"/>
<organism evidence="6 7">
    <name type="scientific">Penicillium olsonii</name>
    <dbReference type="NCBI Taxonomy" id="99116"/>
    <lineage>
        <taxon>Eukaryota</taxon>
        <taxon>Fungi</taxon>
        <taxon>Dikarya</taxon>
        <taxon>Ascomycota</taxon>
        <taxon>Pezizomycotina</taxon>
        <taxon>Eurotiomycetes</taxon>
        <taxon>Eurotiomycetidae</taxon>
        <taxon>Eurotiales</taxon>
        <taxon>Aspergillaceae</taxon>
        <taxon>Penicillium</taxon>
    </lineage>
</organism>
<reference evidence="6" key="1">
    <citation type="submission" date="2021-07" db="EMBL/GenBank/DDBJ databases">
        <authorList>
            <person name="Branca A.L. A."/>
        </authorList>
    </citation>
    <scope>NUCLEOTIDE SEQUENCE</scope>
</reference>
<dbReference type="PANTHER" id="PTHR11566">
    <property type="entry name" value="DYNAMIN"/>
    <property type="match status" value="1"/>
</dbReference>
<dbReference type="PROSITE" id="PS51718">
    <property type="entry name" value="G_DYNAMIN_2"/>
    <property type="match status" value="1"/>
</dbReference>
<evidence type="ECO:0000256" key="1">
    <source>
        <dbReference type="ARBA" id="ARBA00022741"/>
    </source>
</evidence>
<dbReference type="InterPro" id="IPR027417">
    <property type="entry name" value="P-loop_NTPase"/>
</dbReference>
<dbReference type="CDD" id="cd08771">
    <property type="entry name" value="DLP_1"/>
    <property type="match status" value="1"/>
</dbReference>
<dbReference type="GO" id="GO:0031623">
    <property type="term" value="P:receptor internalization"/>
    <property type="evidence" value="ECO:0007669"/>
    <property type="project" value="TreeGrafter"/>
</dbReference>
<dbReference type="GO" id="GO:0005525">
    <property type="term" value="F:GTP binding"/>
    <property type="evidence" value="ECO:0007669"/>
    <property type="project" value="InterPro"/>
</dbReference>
<dbReference type="Gene3D" id="3.40.50.300">
    <property type="entry name" value="P-loop containing nucleotide triphosphate hydrolases"/>
    <property type="match status" value="1"/>
</dbReference>
<evidence type="ECO:0000259" key="5">
    <source>
        <dbReference type="PROSITE" id="PS51718"/>
    </source>
</evidence>
<dbReference type="InterPro" id="IPR022812">
    <property type="entry name" value="Dynamin"/>
</dbReference>
<sequence length="762" mass="86443">MTIPFIHTKSIHDGVMNADIFKQDRPPRASDDLSPVPKVEQSPVPGTDLQEPAIAHIAFELPPPRPPGAAQTERSLHNLTTDMKSLMKKIQDLSHLGIEDQQITLPKICVVGDQSTGKSSLIEAISEIQVPRAEGTCTRCPLEINLSQSEEPWKCVIFLCYRYQYAPKGTNKFQKRNPLGPWDKMQDQESDHFAELTDKNEVNKAILCAQLAILNPRMNPKAFTPDQDPQLSHGAEVKFSPNAVRLDISGPGYPNLSFYDLPGVISQAEQDNESYLVNLVENLVKTYVKQDYSIVLLTLPMTDDATNSSAARLVRDIPGAKERTLGVLTKPDRRSMRESFGPWEEILQGVNFKLGHGYYVVRNNPDINVDHEQARMEERLFFAGEPWSTRLTALEERFGVKNVVTALSDLLKRQIIGSLPSIVAKIDKKLKSIGEELERLPNPPTEDVQRILWGKITDLERRIHELFDGTSPLKAQQTNSESKPLQEQWKMIVLDLQVALQQTRPVLQVSAQKDKEDLAEHLHEEYEVLIIESKSSPAKKRRATAEATQEDMRTNSPSPKNSSPYATPYFEGYKPAQFSLHHLSELKNRSHMFGVPNQLDPRAIETLNKKTVKHWDSLLETFLKAAHGLVHGMLLEALESEFVQYHQTGLYQELSKILKRYMLQVRTSHLKTSKDWCKSEREVPFTMSQELHQVLMAKSLKELQSRRNNSRASTYLQNRGVDLNDEKIGIKIKRVIDEDLLGADRYSEEIKMMAVCVENQGD</sequence>
<feature type="domain" description="Dynamin-type G" evidence="5">
    <location>
        <begin position="102"/>
        <end position="420"/>
    </location>
</feature>
<feature type="region of interest" description="Disordered" evidence="4">
    <location>
        <begin position="22"/>
        <end position="47"/>
    </location>
</feature>
<dbReference type="InterPro" id="IPR030381">
    <property type="entry name" value="G_DYNAMIN_dom"/>
</dbReference>
<dbReference type="GO" id="GO:0008017">
    <property type="term" value="F:microtubule binding"/>
    <property type="evidence" value="ECO:0007669"/>
    <property type="project" value="TreeGrafter"/>
</dbReference>
<feature type="region of interest" description="Disordered" evidence="4">
    <location>
        <begin position="537"/>
        <end position="565"/>
    </location>
</feature>
<dbReference type="GO" id="GO:0005874">
    <property type="term" value="C:microtubule"/>
    <property type="evidence" value="ECO:0007669"/>
    <property type="project" value="TreeGrafter"/>
</dbReference>
<dbReference type="InterPro" id="IPR001401">
    <property type="entry name" value="Dynamin_GTPase"/>
</dbReference>
<keyword evidence="2" id="KW-0342">GTP-binding</keyword>
<dbReference type="SUPFAM" id="SSF52540">
    <property type="entry name" value="P-loop containing nucleoside triphosphate hydrolases"/>
    <property type="match status" value="1"/>
</dbReference>
<gene>
    <name evidence="6" type="ORF">POLS_LOCUS9154</name>
</gene>
<accession>A0A9W4N655</accession>
<name>A0A9W4N655_PENOL</name>
<dbReference type="Pfam" id="PF00350">
    <property type="entry name" value="Dynamin_N"/>
    <property type="match status" value="1"/>
</dbReference>
<feature type="coiled-coil region" evidence="3">
    <location>
        <begin position="69"/>
        <end position="96"/>
    </location>
</feature>
<proteinExistence type="predicted"/>
<evidence type="ECO:0000256" key="2">
    <source>
        <dbReference type="ARBA" id="ARBA00023134"/>
    </source>
</evidence>
<evidence type="ECO:0000313" key="7">
    <source>
        <dbReference type="Proteomes" id="UP001153618"/>
    </source>
</evidence>
<evidence type="ECO:0000256" key="3">
    <source>
        <dbReference type="SAM" id="Coils"/>
    </source>
</evidence>
<dbReference type="GO" id="GO:0005737">
    <property type="term" value="C:cytoplasm"/>
    <property type="evidence" value="ECO:0007669"/>
    <property type="project" value="TreeGrafter"/>
</dbReference>
<dbReference type="Pfam" id="PF01031">
    <property type="entry name" value="Dynamin_M"/>
    <property type="match status" value="1"/>
</dbReference>
<dbReference type="Proteomes" id="UP001153618">
    <property type="component" value="Unassembled WGS sequence"/>
</dbReference>
<dbReference type="PRINTS" id="PR00195">
    <property type="entry name" value="DYNAMIN"/>
</dbReference>
<evidence type="ECO:0000313" key="6">
    <source>
        <dbReference type="EMBL" id="CAG8267728.1"/>
    </source>
</evidence>
<dbReference type="AlphaFoldDB" id="A0A9W4N655"/>
<dbReference type="EMBL" id="CAJVOS010000082">
    <property type="protein sequence ID" value="CAG8267728.1"/>
    <property type="molecule type" value="Genomic_DNA"/>
</dbReference>
<protein>
    <recommendedName>
        <fullName evidence="5">Dynamin-type G domain-containing protein</fullName>
    </recommendedName>
</protein>
<dbReference type="PANTHER" id="PTHR11566:SF131">
    <property type="entry name" value="GTPASE, PUTATIVE (AFU_ORTHOLOGUE AFUA_6G07630)-RELATED"/>
    <property type="match status" value="1"/>
</dbReference>
<keyword evidence="1" id="KW-0547">Nucleotide-binding</keyword>
<dbReference type="SMART" id="SM00053">
    <property type="entry name" value="DYNc"/>
    <property type="match status" value="1"/>
</dbReference>
<evidence type="ECO:0000256" key="4">
    <source>
        <dbReference type="SAM" id="MobiDB-lite"/>
    </source>
</evidence>
<dbReference type="GO" id="GO:0003924">
    <property type="term" value="F:GTPase activity"/>
    <property type="evidence" value="ECO:0007669"/>
    <property type="project" value="InterPro"/>
</dbReference>
<feature type="compositionally biased region" description="Basic and acidic residues" evidence="4">
    <location>
        <begin position="22"/>
        <end position="31"/>
    </location>
</feature>
<dbReference type="InterPro" id="IPR045063">
    <property type="entry name" value="Dynamin_N"/>
</dbReference>